<evidence type="ECO:0000256" key="1">
    <source>
        <dbReference type="SAM" id="MobiDB-lite"/>
    </source>
</evidence>
<dbReference type="AlphaFoldDB" id="A0A6J7G165"/>
<sequence>MSVVGPLLVLVAFALALFLLSQPFWPGQEERAAEADALRRADLEAAKVAKYREIRDAALDHSTGKLSDADWRPIDSRLRSEAVAILDELDGLDHVRGTGDGVREPLPDGAAVPGPAGVRDPVVARDAARADDLDGPLGVADSAGDPPAR</sequence>
<organism evidence="2">
    <name type="scientific">freshwater metagenome</name>
    <dbReference type="NCBI Taxonomy" id="449393"/>
    <lineage>
        <taxon>unclassified sequences</taxon>
        <taxon>metagenomes</taxon>
        <taxon>ecological metagenomes</taxon>
    </lineage>
</organism>
<name>A0A6J7G165_9ZZZZ</name>
<accession>A0A6J7G165</accession>
<feature type="compositionally biased region" description="Basic and acidic residues" evidence="1">
    <location>
        <begin position="96"/>
        <end position="106"/>
    </location>
</feature>
<reference evidence="2" key="1">
    <citation type="submission" date="2020-05" db="EMBL/GenBank/DDBJ databases">
        <authorList>
            <person name="Chiriac C."/>
            <person name="Salcher M."/>
            <person name="Ghai R."/>
            <person name="Kavagutti S V."/>
        </authorList>
    </citation>
    <scope>NUCLEOTIDE SEQUENCE</scope>
</reference>
<protein>
    <submittedName>
        <fullName evidence="2">Unannotated protein</fullName>
    </submittedName>
</protein>
<proteinExistence type="predicted"/>
<feature type="compositionally biased region" description="Basic and acidic residues" evidence="1">
    <location>
        <begin position="122"/>
        <end position="132"/>
    </location>
</feature>
<dbReference type="EMBL" id="CAFBMK010000017">
    <property type="protein sequence ID" value="CAB4900098.1"/>
    <property type="molecule type" value="Genomic_DNA"/>
</dbReference>
<evidence type="ECO:0000313" key="2">
    <source>
        <dbReference type="EMBL" id="CAB4900098.1"/>
    </source>
</evidence>
<feature type="region of interest" description="Disordered" evidence="1">
    <location>
        <begin position="96"/>
        <end position="149"/>
    </location>
</feature>
<gene>
    <name evidence="2" type="ORF">UFOPK3564_00519</name>
</gene>